<evidence type="ECO:0000259" key="1">
    <source>
        <dbReference type="Pfam" id="PF08818"/>
    </source>
</evidence>
<dbReference type="EMBL" id="AXCW01000343">
    <property type="protein sequence ID" value="EYR62065.1"/>
    <property type="molecule type" value="Genomic_DNA"/>
</dbReference>
<protein>
    <recommendedName>
        <fullName evidence="1">YdhG-like domain-containing protein</fullName>
    </recommendedName>
</protein>
<name>A0A021VPV2_9CELL</name>
<dbReference type="Pfam" id="PF08818">
    <property type="entry name" value="DUF1801"/>
    <property type="match status" value="1"/>
</dbReference>
<feature type="domain" description="YdhG-like" evidence="1">
    <location>
        <begin position="25"/>
        <end position="117"/>
    </location>
</feature>
<evidence type="ECO:0000313" key="2">
    <source>
        <dbReference type="EMBL" id="EYR62065.1"/>
    </source>
</evidence>
<gene>
    <name evidence="2" type="ORF">N866_12165</name>
</gene>
<dbReference type="AlphaFoldDB" id="A0A021VPV2"/>
<proteinExistence type="predicted"/>
<dbReference type="Proteomes" id="UP000019753">
    <property type="component" value="Unassembled WGS sequence"/>
</dbReference>
<evidence type="ECO:0000313" key="3">
    <source>
        <dbReference type="Proteomes" id="UP000019753"/>
    </source>
</evidence>
<organism evidence="2 3">
    <name type="scientific">Actinotalea ferrariae CF5-4</name>
    <dbReference type="NCBI Taxonomy" id="948458"/>
    <lineage>
        <taxon>Bacteria</taxon>
        <taxon>Bacillati</taxon>
        <taxon>Actinomycetota</taxon>
        <taxon>Actinomycetes</taxon>
        <taxon>Micrococcales</taxon>
        <taxon>Cellulomonadaceae</taxon>
        <taxon>Actinotalea</taxon>
    </lineage>
</organism>
<sequence length="138" mass="15096">MATRKPPAHRPEEVDAYLAALPVGQRDALDALRRQIRDVAPAATERVAYGVPSFHHDGPLVSYGAFRNHVSLVSQSPALIRRLADRLTGLDVSGSTIRFAPESPLPPEVVELVVRERLAENAARREARETGRTRGTAD</sequence>
<reference evidence="2 3" key="1">
    <citation type="submission" date="2014-01" db="EMBL/GenBank/DDBJ databases">
        <title>Actinotalea ferrariae CF5-4.</title>
        <authorList>
            <person name="Chen F."/>
            <person name="Li Y."/>
            <person name="Wang G."/>
        </authorList>
    </citation>
    <scope>NUCLEOTIDE SEQUENCE [LARGE SCALE GENOMIC DNA]</scope>
    <source>
        <strain evidence="2 3">CF5-4</strain>
    </source>
</reference>
<dbReference type="Gene3D" id="3.90.1150.200">
    <property type="match status" value="1"/>
</dbReference>
<comment type="caution">
    <text evidence="2">The sequence shown here is derived from an EMBL/GenBank/DDBJ whole genome shotgun (WGS) entry which is preliminary data.</text>
</comment>
<dbReference type="RefSeq" id="WP_052023213.1">
    <property type="nucleotide sequence ID" value="NZ_AXCW01000343.1"/>
</dbReference>
<dbReference type="SUPFAM" id="SSF159888">
    <property type="entry name" value="YdhG-like"/>
    <property type="match status" value="1"/>
</dbReference>
<keyword evidence="3" id="KW-1185">Reference proteome</keyword>
<dbReference type="InterPro" id="IPR014922">
    <property type="entry name" value="YdhG-like"/>
</dbReference>
<accession>A0A021VPV2</accession>